<dbReference type="AlphaFoldDB" id="A0A9W9N0L1"/>
<comment type="similarity">
    <text evidence="1">Belongs to the D-alanine--D-alanine ligase family.</text>
</comment>
<dbReference type="Pfam" id="PF07478">
    <property type="entry name" value="Dala_Dala_lig_C"/>
    <property type="match status" value="1"/>
</dbReference>
<name>A0A9W9N0L1_9EURO</name>
<comment type="caution">
    <text evidence="6">The sequence shown here is derived from an EMBL/GenBank/DDBJ whole genome shotgun (WGS) entry which is preliminary data.</text>
</comment>
<dbReference type="GO" id="GO:0046872">
    <property type="term" value="F:metal ion binding"/>
    <property type="evidence" value="ECO:0007669"/>
    <property type="project" value="InterPro"/>
</dbReference>
<feature type="domain" description="ATP-grasp" evidence="5">
    <location>
        <begin position="118"/>
        <end position="350"/>
    </location>
</feature>
<dbReference type="Gene3D" id="3.40.50.20">
    <property type="match status" value="1"/>
</dbReference>
<proteinExistence type="inferred from homology"/>
<dbReference type="Proteomes" id="UP001150879">
    <property type="component" value="Unassembled WGS sequence"/>
</dbReference>
<dbReference type="InterPro" id="IPR011761">
    <property type="entry name" value="ATP-grasp"/>
</dbReference>
<reference evidence="6" key="2">
    <citation type="journal article" date="2023" name="IMA Fungus">
        <title>Comparative genomic study of the Penicillium genus elucidates a diverse pangenome and 15 lateral gene transfer events.</title>
        <authorList>
            <person name="Petersen C."/>
            <person name="Sorensen T."/>
            <person name="Nielsen M.R."/>
            <person name="Sondergaard T.E."/>
            <person name="Sorensen J.L."/>
            <person name="Fitzpatrick D.A."/>
            <person name="Frisvad J.C."/>
            <person name="Nielsen K.L."/>
        </authorList>
    </citation>
    <scope>NUCLEOTIDE SEQUENCE</scope>
    <source>
        <strain evidence="6">IBT 16849</strain>
    </source>
</reference>
<keyword evidence="4" id="KW-0067">ATP-binding</keyword>
<gene>
    <name evidence="6" type="ORF">N7472_000964</name>
</gene>
<evidence type="ECO:0000313" key="6">
    <source>
        <dbReference type="EMBL" id="KAJ5210825.1"/>
    </source>
</evidence>
<keyword evidence="3" id="KW-0961">Cell wall biogenesis/degradation</keyword>
<dbReference type="GO" id="GO:0071555">
    <property type="term" value="P:cell wall organization"/>
    <property type="evidence" value="ECO:0007669"/>
    <property type="project" value="UniProtKB-KW"/>
</dbReference>
<dbReference type="InterPro" id="IPR013815">
    <property type="entry name" value="ATP_grasp_subdomain_1"/>
</dbReference>
<evidence type="ECO:0000256" key="2">
    <source>
        <dbReference type="ARBA" id="ARBA00022598"/>
    </source>
</evidence>
<keyword evidence="7" id="KW-1185">Reference proteome</keyword>
<organism evidence="6 7">
    <name type="scientific">Penicillium cf. griseofulvum</name>
    <dbReference type="NCBI Taxonomy" id="2972120"/>
    <lineage>
        <taxon>Eukaryota</taxon>
        <taxon>Fungi</taxon>
        <taxon>Dikarya</taxon>
        <taxon>Ascomycota</taxon>
        <taxon>Pezizomycotina</taxon>
        <taxon>Eurotiomycetes</taxon>
        <taxon>Eurotiomycetidae</taxon>
        <taxon>Eurotiales</taxon>
        <taxon>Aspergillaceae</taxon>
        <taxon>Penicillium</taxon>
    </lineage>
</organism>
<evidence type="ECO:0000259" key="5">
    <source>
        <dbReference type="PROSITE" id="PS50975"/>
    </source>
</evidence>
<keyword evidence="2" id="KW-0436">Ligase</keyword>
<dbReference type="PANTHER" id="PTHR23132:SF23">
    <property type="entry name" value="D-ALANINE--D-ALANINE LIGASE B"/>
    <property type="match status" value="1"/>
</dbReference>
<dbReference type="Gene3D" id="3.30.470.20">
    <property type="entry name" value="ATP-grasp fold, B domain"/>
    <property type="match status" value="1"/>
</dbReference>
<evidence type="ECO:0000313" key="7">
    <source>
        <dbReference type="Proteomes" id="UP001150879"/>
    </source>
</evidence>
<dbReference type="OrthoDB" id="2013972at2759"/>
<dbReference type="PANTHER" id="PTHR23132">
    <property type="entry name" value="D-ALANINE--D-ALANINE LIGASE"/>
    <property type="match status" value="1"/>
</dbReference>
<dbReference type="SUPFAM" id="SSF56059">
    <property type="entry name" value="Glutathione synthetase ATP-binding domain-like"/>
    <property type="match status" value="1"/>
</dbReference>
<dbReference type="SUPFAM" id="SSF52440">
    <property type="entry name" value="PreATP-grasp domain"/>
    <property type="match status" value="1"/>
</dbReference>
<dbReference type="InterPro" id="IPR016185">
    <property type="entry name" value="PreATP-grasp_dom_sf"/>
</dbReference>
<protein>
    <submittedName>
        <fullName evidence="6">ATP-grasp fold subdomain 1</fullName>
    </submittedName>
</protein>
<accession>A0A9W9N0L1</accession>
<dbReference type="GO" id="GO:0008716">
    <property type="term" value="F:D-alanine-D-alanine ligase activity"/>
    <property type="evidence" value="ECO:0007669"/>
    <property type="project" value="InterPro"/>
</dbReference>
<reference evidence="6" key="1">
    <citation type="submission" date="2022-11" db="EMBL/GenBank/DDBJ databases">
        <authorList>
            <person name="Petersen C."/>
        </authorList>
    </citation>
    <scope>NUCLEOTIDE SEQUENCE</scope>
    <source>
        <strain evidence="6">IBT 16849</strain>
    </source>
</reference>
<keyword evidence="4" id="KW-0547">Nucleotide-binding</keyword>
<dbReference type="EMBL" id="JAPQKP010000001">
    <property type="protein sequence ID" value="KAJ5210825.1"/>
    <property type="molecule type" value="Genomic_DNA"/>
</dbReference>
<evidence type="ECO:0000256" key="3">
    <source>
        <dbReference type="ARBA" id="ARBA00023316"/>
    </source>
</evidence>
<sequence>MNPLVIPFFYESFSLYQSRGYSVEDCVELDKEETIDAIVQSLRKNGFEVVPVGDIKELVHCIARGEHERWDLAFSISEGMHGVGREAQIPGVLEAYQIPHVFSDAATLSLCLDKGKTKMVLEHMGIPTAPFAVVPSSWSIGKGISQILDQSRHAENLKQMPLFIKPACEGSSKGIYPFSKVESIHDLEEGVQKLQTRFPGQSILIEKYLAGREYTTSILGSGDSARVIGTVHHNWERTPPQSGTKANEIKSNLSDGDFYSFDNKNVLLEDPVDRMINGEDSSEVQGVERLALEAWRKLECYDVGRVDVRCGLDGKPYVLEVRTLYTMHRLVADNIACQLNPIPGLRPKWSWLADTALHHGMTHEDLLGAVVECALERYPRLNSKRRGIPSGV</sequence>
<dbReference type="Gene3D" id="3.30.1490.20">
    <property type="entry name" value="ATP-grasp fold, A domain"/>
    <property type="match status" value="1"/>
</dbReference>
<evidence type="ECO:0000256" key="1">
    <source>
        <dbReference type="ARBA" id="ARBA00010871"/>
    </source>
</evidence>
<dbReference type="InterPro" id="IPR011095">
    <property type="entry name" value="Dala_Dala_lig_C"/>
</dbReference>
<dbReference type="GO" id="GO:0005524">
    <property type="term" value="F:ATP binding"/>
    <property type="evidence" value="ECO:0007669"/>
    <property type="project" value="UniProtKB-UniRule"/>
</dbReference>
<dbReference type="PROSITE" id="PS50975">
    <property type="entry name" value="ATP_GRASP"/>
    <property type="match status" value="1"/>
</dbReference>
<evidence type="ECO:0000256" key="4">
    <source>
        <dbReference type="PROSITE-ProRule" id="PRU00409"/>
    </source>
</evidence>